<keyword evidence="2" id="KW-1185">Reference proteome</keyword>
<dbReference type="AlphaFoldDB" id="A0A422QNQ3"/>
<organism evidence="1 2">
    <name type="scientific">Massilia aurea</name>
    <dbReference type="NCBI Taxonomy" id="373040"/>
    <lineage>
        <taxon>Bacteria</taxon>
        <taxon>Pseudomonadati</taxon>
        <taxon>Pseudomonadota</taxon>
        <taxon>Betaproteobacteria</taxon>
        <taxon>Burkholderiales</taxon>
        <taxon>Oxalobacteraceae</taxon>
        <taxon>Telluria group</taxon>
        <taxon>Massilia</taxon>
    </lineage>
</organism>
<comment type="caution">
    <text evidence="1">The sequence shown here is derived from an EMBL/GenBank/DDBJ whole genome shotgun (WGS) entry which is preliminary data.</text>
</comment>
<evidence type="ECO:0000313" key="2">
    <source>
        <dbReference type="Proteomes" id="UP000283254"/>
    </source>
</evidence>
<sequence>MEVKVLLMDELFGALGELAREYLQDELLKIVVATRSTGSRWRRMRAIPSIARRCWSSCIASRRIRRRKRRS</sequence>
<name>A0A422QNQ3_9BURK</name>
<proteinExistence type="predicted"/>
<evidence type="ECO:0000313" key="1">
    <source>
        <dbReference type="EMBL" id="RNF31617.1"/>
    </source>
</evidence>
<protein>
    <submittedName>
        <fullName evidence="1">Uncharacterized protein</fullName>
    </submittedName>
</protein>
<dbReference type="Proteomes" id="UP000283254">
    <property type="component" value="Unassembled WGS sequence"/>
</dbReference>
<dbReference type="EMBL" id="JSAB01000054">
    <property type="protein sequence ID" value="RNF31617.1"/>
    <property type="molecule type" value="Genomic_DNA"/>
</dbReference>
<gene>
    <name evidence="1" type="ORF">NM04_06360</name>
</gene>
<accession>A0A422QNQ3</accession>
<reference evidence="1" key="1">
    <citation type="submission" date="2014-10" db="EMBL/GenBank/DDBJ databases">
        <title>Massilia sp. genome.</title>
        <authorList>
            <person name="Xu B."/>
            <person name="Dai L."/>
            <person name="Huang Z."/>
        </authorList>
    </citation>
    <scope>NUCLEOTIDE SEQUENCE [LARGE SCALE GENOMIC DNA]</scope>
    <source>
        <strain evidence="1">CFS-1</strain>
    </source>
</reference>